<name>A0ABQ7DXP7_BRACR</name>
<gene>
    <name evidence="1" type="ORF">DY000_02035137</name>
</gene>
<keyword evidence="2" id="KW-1185">Reference proteome</keyword>
<dbReference type="InterPro" id="IPR032675">
    <property type="entry name" value="LRR_dom_sf"/>
</dbReference>
<comment type="caution">
    <text evidence="1">The sequence shown here is derived from an EMBL/GenBank/DDBJ whole genome shotgun (WGS) entry which is preliminary data.</text>
</comment>
<dbReference type="Gene3D" id="3.80.10.10">
    <property type="entry name" value="Ribonuclease Inhibitor"/>
    <property type="match status" value="1"/>
</dbReference>
<dbReference type="EMBL" id="QGKV02000649">
    <property type="protein sequence ID" value="KAF3582190.1"/>
    <property type="molecule type" value="Genomic_DNA"/>
</dbReference>
<reference evidence="1 2" key="1">
    <citation type="journal article" date="2020" name="BMC Genomics">
        <title>Intraspecific diversification of the crop wild relative Brassica cretica Lam. using demographic model selection.</title>
        <authorList>
            <person name="Kioukis A."/>
            <person name="Michalopoulou V.A."/>
            <person name="Briers L."/>
            <person name="Pirintsos S."/>
            <person name="Studholme D.J."/>
            <person name="Pavlidis P."/>
            <person name="Sarris P.F."/>
        </authorList>
    </citation>
    <scope>NUCLEOTIDE SEQUENCE [LARGE SCALE GENOMIC DNA]</scope>
    <source>
        <strain evidence="2">cv. PFS-1207/04</strain>
    </source>
</reference>
<sequence length="117" mass="12782">MKEQFDSTTLAFSINNLEGSIPSKFDVSTSLQTFEVGYNQLTEKLPRPLILCEVRQPILGNPRSNAAKKLLSLLPSLDENDTCPKEMKTWRLKGASLEIEGGPSNPSESATLGCVVV</sequence>
<evidence type="ECO:0000313" key="1">
    <source>
        <dbReference type="EMBL" id="KAF3582190.1"/>
    </source>
</evidence>
<dbReference type="SUPFAM" id="SSF52058">
    <property type="entry name" value="L domain-like"/>
    <property type="match status" value="1"/>
</dbReference>
<organism evidence="1 2">
    <name type="scientific">Brassica cretica</name>
    <name type="common">Mustard</name>
    <dbReference type="NCBI Taxonomy" id="69181"/>
    <lineage>
        <taxon>Eukaryota</taxon>
        <taxon>Viridiplantae</taxon>
        <taxon>Streptophyta</taxon>
        <taxon>Embryophyta</taxon>
        <taxon>Tracheophyta</taxon>
        <taxon>Spermatophyta</taxon>
        <taxon>Magnoliopsida</taxon>
        <taxon>eudicotyledons</taxon>
        <taxon>Gunneridae</taxon>
        <taxon>Pentapetalae</taxon>
        <taxon>rosids</taxon>
        <taxon>malvids</taxon>
        <taxon>Brassicales</taxon>
        <taxon>Brassicaceae</taxon>
        <taxon>Brassiceae</taxon>
        <taxon>Brassica</taxon>
    </lineage>
</organism>
<proteinExistence type="predicted"/>
<dbReference type="Proteomes" id="UP000266723">
    <property type="component" value="Unassembled WGS sequence"/>
</dbReference>
<evidence type="ECO:0000313" key="2">
    <source>
        <dbReference type="Proteomes" id="UP000266723"/>
    </source>
</evidence>
<accession>A0ABQ7DXP7</accession>
<protein>
    <submittedName>
        <fullName evidence="1">Uncharacterized protein</fullName>
    </submittedName>
</protein>